<sequence>MLFPADGMTLARAAQKTFVNQLFMSPGLNMAFFAFVLITREGAARKAPKEPPMRLNGEGPPPPRGFWPQYKAKLRADLWPTIVRSCGFWGTVQMVNFRYVPETLTLLYTNVAFLIWTVYVSIVGHRKVDVRAGGDKQKKELSLQKVQVNS</sequence>
<dbReference type="Pfam" id="PF04117">
    <property type="entry name" value="Mpv17_PMP22"/>
    <property type="match status" value="1"/>
</dbReference>
<reference evidence="7" key="1">
    <citation type="submission" date="2021-01" db="EMBL/GenBank/DDBJ databases">
        <authorList>
            <person name="Corre E."/>
            <person name="Pelletier E."/>
            <person name="Niang G."/>
            <person name="Scheremetjew M."/>
            <person name="Finn R."/>
            <person name="Kale V."/>
            <person name="Holt S."/>
            <person name="Cochrane G."/>
            <person name="Meng A."/>
            <person name="Brown T."/>
            <person name="Cohen L."/>
        </authorList>
    </citation>
    <scope>NUCLEOTIDE SEQUENCE</scope>
    <source>
        <strain evidence="7">CCMP2877</strain>
    </source>
</reference>
<feature type="transmembrane region" description="Helical" evidence="6">
    <location>
        <begin position="20"/>
        <end position="39"/>
    </location>
</feature>
<evidence type="ECO:0000256" key="3">
    <source>
        <dbReference type="ARBA" id="ARBA00022692"/>
    </source>
</evidence>
<comment type="caution">
    <text evidence="6">Lacks conserved residue(s) required for the propagation of feature annotation.</text>
</comment>
<evidence type="ECO:0000313" key="7">
    <source>
        <dbReference type="EMBL" id="CAD9242089.1"/>
    </source>
</evidence>
<evidence type="ECO:0000256" key="4">
    <source>
        <dbReference type="ARBA" id="ARBA00022989"/>
    </source>
</evidence>
<dbReference type="PANTHER" id="PTHR11266">
    <property type="entry name" value="PEROXISOMAL MEMBRANE PROTEIN 2, PXMP2 MPV17"/>
    <property type="match status" value="1"/>
</dbReference>
<dbReference type="EMBL" id="HBGJ01000600">
    <property type="protein sequence ID" value="CAD9242089.1"/>
    <property type="molecule type" value="Transcribed_RNA"/>
</dbReference>
<keyword evidence="5 6" id="KW-0472">Membrane</keyword>
<evidence type="ECO:0000256" key="1">
    <source>
        <dbReference type="ARBA" id="ARBA00004141"/>
    </source>
</evidence>
<comment type="subcellular location">
    <subcellularLocation>
        <location evidence="1">Membrane</location>
        <topology evidence="1">Multi-pass membrane protein</topology>
    </subcellularLocation>
</comment>
<keyword evidence="3 6" id="KW-0812">Transmembrane</keyword>
<gene>
    <name evidence="7" type="ORF">PPAR1163_LOCUS431</name>
</gene>
<protein>
    <submittedName>
        <fullName evidence="7">Uncharacterized protein</fullName>
    </submittedName>
</protein>
<organism evidence="7">
    <name type="scientific">Phaeomonas parva</name>
    <dbReference type="NCBI Taxonomy" id="124430"/>
    <lineage>
        <taxon>Eukaryota</taxon>
        <taxon>Sar</taxon>
        <taxon>Stramenopiles</taxon>
        <taxon>Ochrophyta</taxon>
        <taxon>Pinguiophyceae</taxon>
        <taxon>Pinguiochrysidales</taxon>
        <taxon>Pinguiochrysidaceae</taxon>
        <taxon>Phaeomonas</taxon>
    </lineage>
</organism>
<accession>A0A7S1TPY3</accession>
<evidence type="ECO:0000256" key="5">
    <source>
        <dbReference type="ARBA" id="ARBA00023136"/>
    </source>
</evidence>
<dbReference type="InterPro" id="IPR007248">
    <property type="entry name" value="Mpv17_PMP22"/>
</dbReference>
<evidence type="ECO:0000256" key="2">
    <source>
        <dbReference type="ARBA" id="ARBA00006824"/>
    </source>
</evidence>
<dbReference type="GO" id="GO:0005737">
    <property type="term" value="C:cytoplasm"/>
    <property type="evidence" value="ECO:0007669"/>
    <property type="project" value="TreeGrafter"/>
</dbReference>
<name>A0A7S1TPY3_9STRA</name>
<keyword evidence="4 6" id="KW-1133">Transmembrane helix</keyword>
<evidence type="ECO:0000256" key="6">
    <source>
        <dbReference type="RuleBase" id="RU363053"/>
    </source>
</evidence>
<dbReference type="AlphaFoldDB" id="A0A7S1TPY3"/>
<proteinExistence type="inferred from homology"/>
<comment type="similarity">
    <text evidence="2 6">Belongs to the peroxisomal membrane protein PXMP2/4 family.</text>
</comment>
<dbReference type="GO" id="GO:0016020">
    <property type="term" value="C:membrane"/>
    <property type="evidence" value="ECO:0007669"/>
    <property type="project" value="UniProtKB-SubCell"/>
</dbReference>